<reference evidence="6" key="1">
    <citation type="submission" date="2020-05" db="EMBL/GenBank/DDBJ databases">
        <authorList>
            <person name="Chiriac C."/>
            <person name="Salcher M."/>
            <person name="Ghai R."/>
            <person name="Kavagutti S V."/>
        </authorList>
    </citation>
    <scope>NUCLEOTIDE SEQUENCE</scope>
</reference>
<keyword evidence="4" id="KW-0315">Glutamine amidotransferase</keyword>
<comment type="similarity">
    <text evidence="1">Belongs to the asparagine synthetase family.</text>
</comment>
<dbReference type="InterPro" id="IPR017932">
    <property type="entry name" value="GATase_2_dom"/>
</dbReference>
<dbReference type="InterPro" id="IPR006426">
    <property type="entry name" value="Asn_synth_AEB"/>
</dbReference>
<evidence type="ECO:0000256" key="3">
    <source>
        <dbReference type="ARBA" id="ARBA00022840"/>
    </source>
</evidence>
<dbReference type="InterPro" id="IPR029055">
    <property type="entry name" value="Ntn_hydrolases_N"/>
</dbReference>
<evidence type="ECO:0000256" key="2">
    <source>
        <dbReference type="ARBA" id="ARBA00022741"/>
    </source>
</evidence>
<organism evidence="6">
    <name type="scientific">freshwater metagenome</name>
    <dbReference type="NCBI Taxonomy" id="449393"/>
    <lineage>
        <taxon>unclassified sequences</taxon>
        <taxon>metagenomes</taxon>
        <taxon>ecological metagenomes</taxon>
    </lineage>
</organism>
<sequence length="619" mass="68303">MSDAITHRGPDAGDQWGSDGIGLGHRRLSVIDLSPAGAQPMHSASGRWVIVFNGEIYNHRAMRRDLEASGVSFRGHSDTESLVEAIDRWGVDRALQATNGMFAFAAWDRQTETLVLARDRLGEKPLYWFDEGSRLLFASELKAFRTLPDFRPEVDPAAVHSLLRWSFLPHSHTIYRGVRQLAPGHLVEARLRDGRVIVQEREWWSLRDTVATAIARRPNQRSLDDAAEELRPLLADAVALRMESDVPLGSFLSGGVDSSLIAAFAQQASVSEPIRTFTVRMPELGFDESEHAHRVAAHLGTKHTSVDMPLREVLDAVPTLASVWDEPFADPSMLPSLLLCRAAKRELTVCLAGDGGDEMFGGYNRHALGASLWNKVGWMPAPVRRGVGRALLAPSPATVDRIGAGIGRVLPVRLRLPNLGDKAQKAAAVMHADRDGLWESLAQVWPATALTATGWSAPHGPAIDGLDPVESMMLTDTAVVLPDQMLVKVDRASMAASLEVRSPFLDHRLLEWSWRQPLDVKTRGGVGKLVLRRVLDGVVPDDIVQRPKMGFDPPLATWLRGPLQEWAGDLVSNSHAVANGWLDGQALQRTWADHRSGARNYDYRLWAVLMLESWLRAYP</sequence>
<protein>
    <submittedName>
        <fullName evidence="6">Unannotated protein</fullName>
    </submittedName>
</protein>
<dbReference type="Gene3D" id="3.60.20.10">
    <property type="entry name" value="Glutamine Phosphoribosylpyrophosphate, subunit 1, domain 1"/>
    <property type="match status" value="1"/>
</dbReference>
<dbReference type="CDD" id="cd00712">
    <property type="entry name" value="AsnB"/>
    <property type="match status" value="1"/>
</dbReference>
<name>A0A6J6EP31_9ZZZZ</name>
<dbReference type="Gene3D" id="3.40.50.620">
    <property type="entry name" value="HUPs"/>
    <property type="match status" value="1"/>
</dbReference>
<evidence type="ECO:0000256" key="4">
    <source>
        <dbReference type="ARBA" id="ARBA00022962"/>
    </source>
</evidence>
<dbReference type="InterPro" id="IPR014729">
    <property type="entry name" value="Rossmann-like_a/b/a_fold"/>
</dbReference>
<dbReference type="GO" id="GO:0006529">
    <property type="term" value="P:asparagine biosynthetic process"/>
    <property type="evidence" value="ECO:0007669"/>
    <property type="project" value="InterPro"/>
</dbReference>
<dbReference type="CDD" id="cd01991">
    <property type="entry name" value="Asn_synthase_B_C"/>
    <property type="match status" value="1"/>
</dbReference>
<keyword evidence="2" id="KW-0547">Nucleotide-binding</keyword>
<dbReference type="InterPro" id="IPR001962">
    <property type="entry name" value="Asn_synthase"/>
</dbReference>
<dbReference type="EMBL" id="CAEZSR010000125">
    <property type="protein sequence ID" value="CAB4576764.1"/>
    <property type="molecule type" value="Genomic_DNA"/>
</dbReference>
<dbReference type="GO" id="GO:0004066">
    <property type="term" value="F:asparagine synthase (glutamine-hydrolyzing) activity"/>
    <property type="evidence" value="ECO:0007669"/>
    <property type="project" value="InterPro"/>
</dbReference>
<dbReference type="SUPFAM" id="SSF56235">
    <property type="entry name" value="N-terminal nucleophile aminohydrolases (Ntn hydrolases)"/>
    <property type="match status" value="1"/>
</dbReference>
<dbReference type="InterPro" id="IPR033738">
    <property type="entry name" value="AsnB_N"/>
</dbReference>
<dbReference type="PROSITE" id="PS51278">
    <property type="entry name" value="GATASE_TYPE_2"/>
    <property type="match status" value="1"/>
</dbReference>
<dbReference type="SUPFAM" id="SSF52402">
    <property type="entry name" value="Adenine nucleotide alpha hydrolases-like"/>
    <property type="match status" value="1"/>
</dbReference>
<dbReference type="PANTHER" id="PTHR43284">
    <property type="entry name" value="ASPARAGINE SYNTHETASE (GLUTAMINE-HYDROLYZING)"/>
    <property type="match status" value="1"/>
</dbReference>
<dbReference type="GO" id="GO:0005524">
    <property type="term" value="F:ATP binding"/>
    <property type="evidence" value="ECO:0007669"/>
    <property type="project" value="UniProtKB-KW"/>
</dbReference>
<gene>
    <name evidence="6" type="ORF">UFOPK1493_02763</name>
</gene>
<evidence type="ECO:0000313" key="6">
    <source>
        <dbReference type="EMBL" id="CAB4576764.1"/>
    </source>
</evidence>
<dbReference type="PIRSF" id="PIRSF001589">
    <property type="entry name" value="Asn_synthetase_glu-h"/>
    <property type="match status" value="1"/>
</dbReference>
<evidence type="ECO:0000259" key="5">
    <source>
        <dbReference type="PROSITE" id="PS51278"/>
    </source>
</evidence>
<proteinExistence type="inferred from homology"/>
<feature type="domain" description="Glutamine amidotransferase type-2" evidence="5">
    <location>
        <begin position="1"/>
        <end position="192"/>
    </location>
</feature>
<dbReference type="Pfam" id="PF13537">
    <property type="entry name" value="GATase_7"/>
    <property type="match status" value="1"/>
</dbReference>
<evidence type="ECO:0000256" key="1">
    <source>
        <dbReference type="ARBA" id="ARBA00005752"/>
    </source>
</evidence>
<dbReference type="InterPro" id="IPR051786">
    <property type="entry name" value="ASN_synthetase/amidase"/>
</dbReference>
<dbReference type="GO" id="GO:0005829">
    <property type="term" value="C:cytosol"/>
    <property type="evidence" value="ECO:0007669"/>
    <property type="project" value="TreeGrafter"/>
</dbReference>
<dbReference type="Pfam" id="PF00733">
    <property type="entry name" value="Asn_synthase"/>
    <property type="match status" value="1"/>
</dbReference>
<dbReference type="NCBIfam" id="TIGR01536">
    <property type="entry name" value="asn_synth_AEB"/>
    <property type="match status" value="1"/>
</dbReference>
<dbReference type="AlphaFoldDB" id="A0A6J6EP31"/>
<keyword evidence="3" id="KW-0067">ATP-binding</keyword>
<dbReference type="PANTHER" id="PTHR43284:SF1">
    <property type="entry name" value="ASPARAGINE SYNTHETASE"/>
    <property type="match status" value="1"/>
</dbReference>
<accession>A0A6J6EP31</accession>